<reference evidence="2 3" key="1">
    <citation type="submission" date="2018-12" db="EMBL/GenBank/DDBJ databases">
        <authorList>
            <person name="Meng J."/>
        </authorList>
    </citation>
    <scope>NUCLEOTIDE SEQUENCE [LARGE SCALE GENOMIC DNA]</scope>
    <source>
        <strain evidence="2 3">HT111-2</strain>
    </source>
</reference>
<keyword evidence="3" id="KW-1185">Reference proteome</keyword>
<evidence type="ECO:0000259" key="1">
    <source>
        <dbReference type="Pfam" id="PF01521"/>
    </source>
</evidence>
<comment type="caution">
    <text evidence="2">The sequence shown here is derived from an EMBL/GenBank/DDBJ whole genome shotgun (WGS) entry which is preliminary data.</text>
</comment>
<name>A0A437SVQ8_9LACO</name>
<dbReference type="InterPro" id="IPR000361">
    <property type="entry name" value="ATAP_core_dom"/>
</dbReference>
<accession>A0A437SVQ8</accession>
<sequence length="131" mass="14630">MARIKFTQNALDYLKRRGILDKPLLLICDDAGGKYSIRGGSCSMGMSYSIIWLDHPDKDYPRVLENDEGVEMYTSDYDLAMLQDNLHLDYKNAALELKNDGAMLDGGVLIGNGPQLLAGNKDVHLKKVYDC</sequence>
<evidence type="ECO:0000313" key="2">
    <source>
        <dbReference type="EMBL" id="RVU71014.1"/>
    </source>
</evidence>
<evidence type="ECO:0000313" key="3">
    <source>
        <dbReference type="Proteomes" id="UP000288291"/>
    </source>
</evidence>
<dbReference type="Gene3D" id="2.60.300.12">
    <property type="entry name" value="HesB-like domain"/>
    <property type="match status" value="1"/>
</dbReference>
<dbReference type="EMBL" id="RXIA01000010">
    <property type="protein sequence ID" value="RVU71014.1"/>
    <property type="molecule type" value="Genomic_DNA"/>
</dbReference>
<dbReference type="RefSeq" id="WP_103662235.1">
    <property type="nucleotide sequence ID" value="NZ_ML136878.1"/>
</dbReference>
<dbReference type="InterPro" id="IPR035903">
    <property type="entry name" value="HesB-like_dom_sf"/>
</dbReference>
<proteinExistence type="predicted"/>
<dbReference type="Pfam" id="PF01521">
    <property type="entry name" value="Fe-S_biosyn"/>
    <property type="match status" value="1"/>
</dbReference>
<dbReference type="AlphaFoldDB" id="A0A437SVQ8"/>
<feature type="domain" description="Core" evidence="1">
    <location>
        <begin position="4"/>
        <end position="112"/>
    </location>
</feature>
<dbReference type="SUPFAM" id="SSF89360">
    <property type="entry name" value="HesB-like domain"/>
    <property type="match status" value="1"/>
</dbReference>
<gene>
    <name evidence="2" type="ORF">EJK17_04730</name>
</gene>
<dbReference type="Proteomes" id="UP000288291">
    <property type="component" value="Unassembled WGS sequence"/>
</dbReference>
<organism evidence="2 3">
    <name type="scientific">Lactobacillus xujianguonis</name>
    <dbReference type="NCBI Taxonomy" id="2495899"/>
    <lineage>
        <taxon>Bacteria</taxon>
        <taxon>Bacillati</taxon>
        <taxon>Bacillota</taxon>
        <taxon>Bacilli</taxon>
        <taxon>Lactobacillales</taxon>
        <taxon>Lactobacillaceae</taxon>
        <taxon>Lactobacillus</taxon>
    </lineage>
</organism>
<protein>
    <submittedName>
        <fullName evidence="2">Iron-sulfur cluster biosynthesis family protein</fullName>
    </submittedName>
</protein>